<reference evidence="2" key="1">
    <citation type="journal article" date="2016" name="Nature">
        <title>Genome evolution in the allotetraploid frog Xenopus laevis.</title>
        <authorList>
            <person name="Session A.M."/>
            <person name="Uno Y."/>
            <person name="Kwon T."/>
            <person name="Chapman J.A."/>
            <person name="Toyoda A."/>
            <person name="Takahashi S."/>
            <person name="Fukui A."/>
            <person name="Hikosaka A."/>
            <person name="Suzuki A."/>
            <person name="Kondo M."/>
            <person name="van Heeringen S.J."/>
            <person name="Quigley I."/>
            <person name="Heinz S."/>
            <person name="Ogino H."/>
            <person name="Ochi H."/>
            <person name="Hellsten U."/>
            <person name="Lyons J.B."/>
            <person name="Simakov O."/>
            <person name="Putnam N."/>
            <person name="Stites J."/>
            <person name="Kuroki Y."/>
            <person name="Tanaka T."/>
            <person name="Michiue T."/>
            <person name="Watanabe M."/>
            <person name="Bogdanovic O."/>
            <person name="Lister R."/>
            <person name="Georgiou G."/>
            <person name="Paranjpe S.S."/>
            <person name="van Kruijsbergen I."/>
            <person name="Shu S."/>
            <person name="Carlson J."/>
            <person name="Kinoshita T."/>
            <person name="Ohta Y."/>
            <person name="Mawaribuchi S."/>
            <person name="Jenkins J."/>
            <person name="Grimwood J."/>
            <person name="Schmutz J."/>
            <person name="Mitros T."/>
            <person name="Mozaffari S.V."/>
            <person name="Suzuki Y."/>
            <person name="Haramoto Y."/>
            <person name="Yamamoto T.S."/>
            <person name="Takagi C."/>
            <person name="Heald R."/>
            <person name="Miller K."/>
            <person name="Haudenschild C."/>
            <person name="Kitzman J."/>
            <person name="Nakayama T."/>
            <person name="Izutsu Y."/>
            <person name="Robert J."/>
            <person name="Fortriede J."/>
            <person name="Burns K."/>
            <person name="Lotay V."/>
            <person name="Karimi K."/>
            <person name="Yasuoka Y."/>
            <person name="Dichmann D.S."/>
            <person name="Flajnik M.F."/>
            <person name="Houston D.W."/>
            <person name="Shendure J."/>
            <person name="DuPasquier L."/>
            <person name="Vize P.D."/>
            <person name="Zorn A.M."/>
            <person name="Ito M."/>
            <person name="Marcotte E.M."/>
            <person name="Wallingford J.B."/>
            <person name="Ito Y."/>
            <person name="Asashima M."/>
            <person name="Ueno N."/>
            <person name="Matsuda Y."/>
            <person name="Veenstra G.J."/>
            <person name="Fujiyama A."/>
            <person name="Harland R.M."/>
            <person name="Taira M."/>
            <person name="Rokhsar D.S."/>
        </authorList>
    </citation>
    <scope>NUCLEOTIDE SEQUENCE [LARGE SCALE GENOMIC DNA]</scope>
    <source>
        <strain evidence="2">J</strain>
    </source>
</reference>
<accession>A0A974C0B6</accession>
<name>A0A974C0B6_XENLA</name>
<dbReference type="Proteomes" id="UP000694892">
    <property type="component" value="Chromosome 9_10L"/>
</dbReference>
<evidence type="ECO:0000313" key="2">
    <source>
        <dbReference type="Proteomes" id="UP000694892"/>
    </source>
</evidence>
<proteinExistence type="predicted"/>
<protein>
    <submittedName>
        <fullName evidence="1">Uncharacterized protein</fullName>
    </submittedName>
</protein>
<gene>
    <name evidence="1" type="ORF">XELAEV_18045236mg</name>
</gene>
<dbReference type="EMBL" id="CM004482">
    <property type="protein sequence ID" value="OCT64135.1"/>
    <property type="molecule type" value="Genomic_DNA"/>
</dbReference>
<organism evidence="1 2">
    <name type="scientific">Xenopus laevis</name>
    <name type="common">African clawed frog</name>
    <dbReference type="NCBI Taxonomy" id="8355"/>
    <lineage>
        <taxon>Eukaryota</taxon>
        <taxon>Metazoa</taxon>
        <taxon>Chordata</taxon>
        <taxon>Craniata</taxon>
        <taxon>Vertebrata</taxon>
        <taxon>Euteleostomi</taxon>
        <taxon>Amphibia</taxon>
        <taxon>Batrachia</taxon>
        <taxon>Anura</taxon>
        <taxon>Pipoidea</taxon>
        <taxon>Pipidae</taxon>
        <taxon>Xenopodinae</taxon>
        <taxon>Xenopus</taxon>
        <taxon>Xenopus</taxon>
    </lineage>
</organism>
<evidence type="ECO:0000313" key="1">
    <source>
        <dbReference type="EMBL" id="OCT64135.1"/>
    </source>
</evidence>
<dbReference type="AlphaFoldDB" id="A0A974C0B6"/>
<sequence length="121" mass="13539">MGSLCHLLCKKGSLLCRSMAVCSGAAIRRNGVSPVKEHMLPRGTAVVLPLPLGNPERHAILPEVPRGVSEWGASLARGRSRERLRYIPELPIEHERMLFPPQSPRSYRSLSWQHCAQLPQR</sequence>